<keyword evidence="1" id="KW-0732">Signal</keyword>
<dbReference type="RefSeq" id="WP_187533108.1">
    <property type="nucleotide sequence ID" value="NZ_CBCSHU010000002.1"/>
</dbReference>
<dbReference type="EMBL" id="CP060715">
    <property type="protein sequence ID" value="QNN59975.1"/>
    <property type="molecule type" value="Genomic_DNA"/>
</dbReference>
<dbReference type="KEGG" id="eio:H9L01_06195"/>
<evidence type="ECO:0000313" key="3">
    <source>
        <dbReference type="EMBL" id="QNN59975.1"/>
    </source>
</evidence>
<feature type="signal peptide" evidence="1">
    <location>
        <begin position="1"/>
        <end position="26"/>
    </location>
</feature>
<gene>
    <name evidence="3" type="ORF">H9L01_06195</name>
</gene>
<feature type="domain" description="ABC-type glycine betaine transport system substrate-binding" evidence="2">
    <location>
        <begin position="30"/>
        <end position="296"/>
    </location>
</feature>
<accession>A0A7G9RWK0</accession>
<dbReference type="Pfam" id="PF04069">
    <property type="entry name" value="OpuAC"/>
    <property type="match status" value="1"/>
</dbReference>
<organism evidence="3 4">
    <name type="scientific">Erysipelothrix inopinata</name>
    <dbReference type="NCBI Taxonomy" id="225084"/>
    <lineage>
        <taxon>Bacteria</taxon>
        <taxon>Bacillati</taxon>
        <taxon>Bacillota</taxon>
        <taxon>Erysipelotrichia</taxon>
        <taxon>Erysipelotrichales</taxon>
        <taxon>Erysipelotrichaceae</taxon>
        <taxon>Erysipelothrix</taxon>
    </lineage>
</organism>
<dbReference type="SUPFAM" id="SSF53850">
    <property type="entry name" value="Periplasmic binding protein-like II"/>
    <property type="match status" value="1"/>
</dbReference>
<evidence type="ECO:0000256" key="1">
    <source>
        <dbReference type="SAM" id="SignalP"/>
    </source>
</evidence>
<dbReference type="Gene3D" id="3.40.190.10">
    <property type="entry name" value="Periplasmic binding protein-like II"/>
    <property type="match status" value="1"/>
</dbReference>
<dbReference type="Gene3D" id="3.40.190.120">
    <property type="entry name" value="Osmoprotection protein (prox), domain 2"/>
    <property type="match status" value="1"/>
</dbReference>
<dbReference type="CDD" id="cd13608">
    <property type="entry name" value="PBP2_OpuCC_like"/>
    <property type="match status" value="1"/>
</dbReference>
<dbReference type="InterPro" id="IPR007210">
    <property type="entry name" value="ABC_Gly_betaine_transp_sub-bd"/>
</dbReference>
<reference evidence="3 4" key="1">
    <citation type="submission" date="2020-08" db="EMBL/GenBank/DDBJ databases">
        <title>Genome sequence of Erysipelothrix inopinata DSM 15511T.</title>
        <authorList>
            <person name="Hyun D.-W."/>
            <person name="Bae J.-W."/>
        </authorList>
    </citation>
    <scope>NUCLEOTIDE SEQUENCE [LARGE SCALE GENOMIC DNA]</scope>
    <source>
        <strain evidence="3 4">DSM 15511</strain>
    </source>
</reference>
<keyword evidence="4" id="KW-1185">Reference proteome</keyword>
<dbReference type="PROSITE" id="PS51257">
    <property type="entry name" value="PROKAR_LIPOPROTEIN"/>
    <property type="match status" value="1"/>
</dbReference>
<dbReference type="Proteomes" id="UP000515928">
    <property type="component" value="Chromosome"/>
</dbReference>
<proteinExistence type="predicted"/>
<sequence>MKKFIITLLSLTLLTGCTLPGLGANAQSNDIVIAGGNTTERQILTEILVQMTQHYIPDVKVSQINNLGSTLLIYQALTRNDANVAGAMYTGTSLTGELHMDPITDPKLAMETVQKEYYNRYQMLWFPSYGFENSYAFMVTRKFAEENNLSKVSDFENLSSTLKVGVDSSWIDRPGDGYESFKELYGFSFTNLYPMEIGLVYNALQVDEMQAVLGYSTDGRIEAYDLVILEDDRNLFPPYDASPLLSIKLLEAHPELETVFLKLENQIPQDVMQGLNRKADELKIEPKKVAQQFLEENNYFESVQPTPLSQRDGYSWYQERSAQ</sequence>
<evidence type="ECO:0000313" key="4">
    <source>
        <dbReference type="Proteomes" id="UP000515928"/>
    </source>
</evidence>
<feature type="chain" id="PRO_5028803284" evidence="1">
    <location>
        <begin position="27"/>
        <end position="323"/>
    </location>
</feature>
<protein>
    <submittedName>
        <fullName evidence="3">Osmoprotectant ABC transporter substrate-binding protein</fullName>
    </submittedName>
</protein>
<dbReference type="GO" id="GO:0043190">
    <property type="term" value="C:ATP-binding cassette (ABC) transporter complex"/>
    <property type="evidence" value="ECO:0007669"/>
    <property type="project" value="InterPro"/>
</dbReference>
<dbReference type="GO" id="GO:0022857">
    <property type="term" value="F:transmembrane transporter activity"/>
    <property type="evidence" value="ECO:0007669"/>
    <property type="project" value="InterPro"/>
</dbReference>
<dbReference type="AlphaFoldDB" id="A0A7G9RWK0"/>
<evidence type="ECO:0000259" key="2">
    <source>
        <dbReference type="Pfam" id="PF04069"/>
    </source>
</evidence>
<name>A0A7G9RWK0_9FIRM</name>